<dbReference type="GO" id="GO:0005886">
    <property type="term" value="C:plasma membrane"/>
    <property type="evidence" value="ECO:0007669"/>
    <property type="project" value="InterPro"/>
</dbReference>
<keyword evidence="3 5" id="KW-1133">Transmembrane helix</keyword>
<dbReference type="EMBL" id="BMYF01000015">
    <property type="protein sequence ID" value="GHB42787.1"/>
    <property type="molecule type" value="Genomic_DNA"/>
</dbReference>
<protein>
    <submittedName>
        <fullName evidence="7">DUF490 domain-containing protein</fullName>
    </submittedName>
</protein>
<keyword evidence="8" id="KW-1185">Reference proteome</keyword>
<dbReference type="Pfam" id="PF04357">
    <property type="entry name" value="TamB"/>
    <property type="match status" value="1"/>
</dbReference>
<feature type="domain" description="Translocation and assembly module TamB C-terminal" evidence="6">
    <location>
        <begin position="1034"/>
        <end position="1449"/>
    </location>
</feature>
<evidence type="ECO:0000259" key="6">
    <source>
        <dbReference type="Pfam" id="PF04357"/>
    </source>
</evidence>
<feature type="transmembrane region" description="Helical" evidence="5">
    <location>
        <begin position="21"/>
        <end position="41"/>
    </location>
</feature>
<reference evidence="7" key="1">
    <citation type="journal article" date="2014" name="Int. J. Syst. Evol. Microbiol.">
        <title>Complete genome sequence of Corynebacterium casei LMG S-19264T (=DSM 44701T), isolated from a smear-ripened cheese.</title>
        <authorList>
            <consortium name="US DOE Joint Genome Institute (JGI-PGF)"/>
            <person name="Walter F."/>
            <person name="Albersmeier A."/>
            <person name="Kalinowski J."/>
            <person name="Ruckert C."/>
        </authorList>
    </citation>
    <scope>NUCLEOTIDE SEQUENCE</scope>
    <source>
        <strain evidence="7">KCTC 23224</strain>
    </source>
</reference>
<evidence type="ECO:0000256" key="3">
    <source>
        <dbReference type="ARBA" id="ARBA00022989"/>
    </source>
</evidence>
<keyword evidence="4 5" id="KW-0472">Membrane</keyword>
<gene>
    <name evidence="7" type="ORF">GCM10008106_24790</name>
</gene>
<evidence type="ECO:0000256" key="2">
    <source>
        <dbReference type="ARBA" id="ARBA00022692"/>
    </source>
</evidence>
<sequence>MEKKRKVTEFLWKALKLLTRLTVFLVLLLILIAGLLQIPAIQTRLSTVLTNYLSERTGFETSIDRVKIRWWDAVSLEEVRILDHHDSLMVDLREVYIDFSIKGLFDRKNPAVDQIKMEEGNVRLLFHPQESYLNISEFIARINDLFPGTPRDPEKEPVKFTITNINFKNTSVDILNYGATPVTDGFDHNNLNFRNLIADADNFYSKGPEIGFKLNYLRGVEANSGLEFQQLKTIFTYTPTFMEFDGLYLRSNQTEIKEYLLFSYESLDALSNFNQEVSLTARLDETILHLRDLRIFAPTLPEFDDKITLSGEIGGTVEKLFSEQLLIRFGQRSALFGKFDIDGLPYLDQTFFKMSLMNSILNSADLAPYISEESRQELNKFRDIRFDTDFSGYLDFFTANGNFRTAIGTLIGRLNYRKVNNEPTYNGRVELRNLDMGILLEDRERFQKVNLTGNIKGKGLTLANTLLEVDADIRSAGINGYNYVNIQTAATYGRDLFKGNLKVNDPNLKASFDGVLDLRQQKDSIQLQVKIDTAFLKELNFVDRETFVSGEIEMDTKGITLDDIEGIARFKNVNLSYEGRNLYIDNFFFQSLFTESSRLISLNSDLLVASINGNFKVAQLIEDVQDLSSEYLAILTNATDKIEFQNKKEIDPYNIDINLNFIDINPIINLVEPRISISKNTLIEGAFYQTPDNTILNFFSSIDSIYYQENFFFNNNIDFNTSKLVNSSDVLASFYIYSKTQQLRSGLTFDNLAIEAIWDENQVGLSYSQDQLQSGSYIRVDNEITIFPDHTEIIFSPSELKILDKIWRFDPNNQIFITGNNILVDNLKLFNQAQFISLAGQISASNPEAVLGLEINQLNLDFFNTLSTKDFQGIANGQFALSNFYQSLLVLGELRIDEMLINNFLIGDILASTYSAENNINLEIENIRNGQKVIEIKGYLGNNEEEQNIGLNASLKDANLSIIEPFLSDYITQIDGTVTGDFSIEGSLNFPVINGTGRVNEGKLLINYLNTYYTIDGNLLSTLNEISFRELVIQDVNGNRARMRGGISHDYFSDFILDIRSNLENFQVLNTSIRDNDLFYGTAYATGTLEIFGAANNLDIVARATSQPNTRIFIPFGTSSTQAQEDFITIINVRDSSKVAASFEDSIEKLAINNVRMNFVLDLTPDAYAEISIDPRTGESIQGRGRGVLTLNIDTQGNFSMNGNYEITEARYNFSLYNIINKEFIVQPGGRISWFGDPFEGIMDIKAYYQESVSLQNLQNNPNATIDDPQMRRRWPLRVLMDLQGNLLSPEITFNFDFGQFPSEGNVQTYISAFQNRIANDEQEKNRQVFSVIMMRSLSPEGQFSGVSNIATSNLSQLLSSQLNSFIAQVDQNLEVDIDLANLDQSALETFQLRVAYTFLDGRLRVTRDGGFTDLQGNADLNSIAGDWQAEYLLTEDGRYRMRIYNRNNFNTFTSLSLARNVATYGVSLSQNLSFNSFSELINRIRNRRTSFDLINDSDDFLREEYREGWTEIPLENLEKKLQESEKKSTSRSNFYRKEDDHANIFGSYHLLQ</sequence>
<evidence type="ECO:0000313" key="8">
    <source>
        <dbReference type="Proteomes" id="UP000642809"/>
    </source>
</evidence>
<comment type="caution">
    <text evidence="7">The sequence shown here is derived from an EMBL/GenBank/DDBJ whole genome shotgun (WGS) entry which is preliminary data.</text>
</comment>
<dbReference type="GO" id="GO:0009306">
    <property type="term" value="P:protein secretion"/>
    <property type="evidence" value="ECO:0007669"/>
    <property type="project" value="InterPro"/>
</dbReference>
<evidence type="ECO:0000256" key="1">
    <source>
        <dbReference type="ARBA" id="ARBA00004167"/>
    </source>
</evidence>
<evidence type="ECO:0000256" key="5">
    <source>
        <dbReference type="SAM" id="Phobius"/>
    </source>
</evidence>
<accession>A0A8J3CYG7</accession>
<dbReference type="PANTHER" id="PTHR30441:SF8">
    <property type="entry name" value="DUF748 DOMAIN-CONTAINING PROTEIN"/>
    <property type="match status" value="1"/>
</dbReference>
<keyword evidence="2 5" id="KW-0812">Transmembrane</keyword>
<name>A0A8J3CYG7_9BACT</name>
<reference evidence="7" key="2">
    <citation type="submission" date="2020-09" db="EMBL/GenBank/DDBJ databases">
        <authorList>
            <person name="Sun Q."/>
            <person name="Kim S."/>
        </authorList>
    </citation>
    <scope>NUCLEOTIDE SEQUENCE</scope>
    <source>
        <strain evidence="7">KCTC 23224</strain>
    </source>
</reference>
<dbReference type="GO" id="GO:0090313">
    <property type="term" value="P:regulation of protein targeting to membrane"/>
    <property type="evidence" value="ECO:0007669"/>
    <property type="project" value="TreeGrafter"/>
</dbReference>
<evidence type="ECO:0000256" key="4">
    <source>
        <dbReference type="ARBA" id="ARBA00023136"/>
    </source>
</evidence>
<organism evidence="7 8">
    <name type="scientific">Mongoliitalea lutea</name>
    <dbReference type="NCBI Taxonomy" id="849756"/>
    <lineage>
        <taxon>Bacteria</taxon>
        <taxon>Pseudomonadati</taxon>
        <taxon>Bacteroidota</taxon>
        <taxon>Cytophagia</taxon>
        <taxon>Cytophagales</taxon>
        <taxon>Cyclobacteriaceae</taxon>
        <taxon>Mongoliitalea</taxon>
    </lineage>
</organism>
<dbReference type="InterPro" id="IPR052894">
    <property type="entry name" value="AsmA-related"/>
</dbReference>
<proteinExistence type="predicted"/>
<dbReference type="RefSeq" id="WP_189582982.1">
    <property type="nucleotide sequence ID" value="NZ_BMYF01000015.1"/>
</dbReference>
<dbReference type="Proteomes" id="UP000642809">
    <property type="component" value="Unassembled WGS sequence"/>
</dbReference>
<evidence type="ECO:0000313" key="7">
    <source>
        <dbReference type="EMBL" id="GHB42787.1"/>
    </source>
</evidence>
<dbReference type="InterPro" id="IPR007452">
    <property type="entry name" value="TamB_C"/>
</dbReference>
<comment type="subcellular location">
    <subcellularLocation>
        <location evidence="1">Membrane</location>
        <topology evidence="1">Single-pass membrane protein</topology>
    </subcellularLocation>
</comment>
<dbReference type="PANTHER" id="PTHR30441">
    <property type="entry name" value="DUF748 DOMAIN-CONTAINING PROTEIN"/>
    <property type="match status" value="1"/>
</dbReference>